<protein>
    <submittedName>
        <fullName evidence="2">Uncharacterized protein</fullName>
    </submittedName>
</protein>
<sequence length="41" mass="5036">MFIRLLNVFIFSLIIMNLLIFTFTIYYKCNSAQLYTIYLNY</sequence>
<accession>A0A1Z1M9D8</accession>
<evidence type="ECO:0000313" key="2">
    <source>
        <dbReference type="EMBL" id="ARW62385.1"/>
    </source>
</evidence>
<feature type="transmembrane region" description="Helical" evidence="1">
    <location>
        <begin position="6"/>
        <end position="27"/>
    </location>
</feature>
<dbReference type="AlphaFoldDB" id="A0A1Z1M9D8"/>
<organism evidence="2">
    <name type="scientific">Caloglossa beccarii</name>
    <dbReference type="NCBI Taxonomy" id="131038"/>
    <lineage>
        <taxon>Eukaryota</taxon>
        <taxon>Rhodophyta</taxon>
        <taxon>Florideophyceae</taxon>
        <taxon>Rhodymeniophycidae</taxon>
        <taxon>Ceramiales</taxon>
        <taxon>Delesseriaceae</taxon>
        <taxon>Caloglossa</taxon>
    </lineage>
</organism>
<reference evidence="2" key="1">
    <citation type="journal article" date="2017" name="J. Phycol.">
        <title>Analysis of chloroplast genomes and a supermatrix inform reclassification of the Rhodomelaceae (Rhodophyta).</title>
        <authorList>
            <person name="Diaz-Tapia P."/>
            <person name="Maggs C.A."/>
            <person name="West J.A."/>
            <person name="Verbruggen H."/>
        </authorList>
    </citation>
    <scope>NUCLEOTIDE SEQUENCE</scope>
    <source>
        <strain evidence="2">JW4523</strain>
    </source>
</reference>
<dbReference type="EMBL" id="MF101422">
    <property type="protein sequence ID" value="ARW62385.1"/>
    <property type="molecule type" value="Genomic_DNA"/>
</dbReference>
<gene>
    <name evidence="2" type="primary">orf41b</name>
</gene>
<keyword evidence="1" id="KW-1133">Transmembrane helix</keyword>
<proteinExistence type="predicted"/>
<evidence type="ECO:0000256" key="1">
    <source>
        <dbReference type="SAM" id="Phobius"/>
    </source>
</evidence>
<keyword evidence="2" id="KW-0150">Chloroplast</keyword>
<keyword evidence="1" id="KW-0812">Transmembrane</keyword>
<geneLocation type="chloroplast" evidence="2"/>
<dbReference type="RefSeq" id="YP_009393823.1">
    <property type="nucleotide sequence ID" value="NC_035269.1"/>
</dbReference>
<keyword evidence="1" id="KW-0472">Membrane</keyword>
<name>A0A1Z1M9D8_9FLOR</name>
<dbReference type="GeneID" id="33355580"/>
<keyword evidence="2" id="KW-0934">Plastid</keyword>